<reference evidence="1 2" key="1">
    <citation type="submission" date="2020-04" db="EMBL/GenBank/DDBJ databases">
        <title>Novosphingobium sp. TW-4 isolated from soil.</title>
        <authorList>
            <person name="Dahal R.H."/>
            <person name="Chaudhary D.K."/>
        </authorList>
    </citation>
    <scope>NUCLEOTIDE SEQUENCE [LARGE SCALE GENOMIC DNA]</scope>
    <source>
        <strain evidence="1 2">TW-4</strain>
    </source>
</reference>
<proteinExistence type="predicted"/>
<dbReference type="EMBL" id="JABBGM010000013">
    <property type="protein sequence ID" value="NML95805.1"/>
    <property type="molecule type" value="Genomic_DNA"/>
</dbReference>
<name>A0A7Y0BSJ4_9SPHN</name>
<evidence type="ECO:0000313" key="1">
    <source>
        <dbReference type="EMBL" id="NML95805.1"/>
    </source>
</evidence>
<comment type="caution">
    <text evidence="1">The sequence shown here is derived from an EMBL/GenBank/DDBJ whole genome shotgun (WGS) entry which is preliminary data.</text>
</comment>
<evidence type="ECO:0000313" key="2">
    <source>
        <dbReference type="Proteomes" id="UP000583556"/>
    </source>
</evidence>
<dbReference type="AlphaFoldDB" id="A0A7Y0BSJ4"/>
<protein>
    <submittedName>
        <fullName evidence="1">Uncharacterized protein</fullName>
    </submittedName>
</protein>
<keyword evidence="2" id="KW-1185">Reference proteome</keyword>
<gene>
    <name evidence="1" type="ORF">HHL27_19200</name>
</gene>
<dbReference type="Proteomes" id="UP000583556">
    <property type="component" value="Unassembled WGS sequence"/>
</dbReference>
<organism evidence="1 2">
    <name type="scientific">Novosphingobium olei</name>
    <dbReference type="NCBI Taxonomy" id="2728851"/>
    <lineage>
        <taxon>Bacteria</taxon>
        <taxon>Pseudomonadati</taxon>
        <taxon>Pseudomonadota</taxon>
        <taxon>Alphaproteobacteria</taxon>
        <taxon>Sphingomonadales</taxon>
        <taxon>Sphingomonadaceae</taxon>
        <taxon>Novosphingobium</taxon>
    </lineage>
</organism>
<dbReference type="RefSeq" id="WP_169495012.1">
    <property type="nucleotide sequence ID" value="NZ_JABBGM010000013.1"/>
</dbReference>
<accession>A0A7Y0BSJ4</accession>
<sequence>MRSIALIAAAASLIAATPPAPKPDLSRLTATHRQDLQCAATLALAAQAQAQGDDAVRDAPPLAVRGKRYFAQVGLRVAREAGLTPEQVRDLLTTDVIALQKAADPDAALRASLTPCLARLEAEVPPLKTPDLLQCTAILAIAYEELHARAGLTPAAQDLKTLASVLSAREHEALVASGKSGDEADAAIAMAHDAMLQEAFEGDGVEAYDIAHCYDLAKPDPKSHY</sequence>